<reference evidence="2 3" key="1">
    <citation type="journal article" date="2020" name="Fungal Divers.">
        <title>Resolving the Mortierellaceae phylogeny through synthesis of multi-gene phylogenetics and phylogenomics.</title>
        <authorList>
            <person name="Vandepol N."/>
            <person name="Liber J."/>
            <person name="Desiro A."/>
            <person name="Na H."/>
            <person name="Kennedy M."/>
            <person name="Barry K."/>
            <person name="Grigoriev I.V."/>
            <person name="Miller A.N."/>
            <person name="O'Donnell K."/>
            <person name="Stajich J.E."/>
            <person name="Bonito G."/>
        </authorList>
    </citation>
    <scope>NUCLEOTIDE SEQUENCE [LARGE SCALE GENOMIC DNA]</scope>
    <source>
        <strain evidence="2 3">AD045</strain>
    </source>
</reference>
<evidence type="ECO:0000256" key="1">
    <source>
        <dbReference type="SAM" id="MobiDB-lite"/>
    </source>
</evidence>
<sequence length="207" mass="24539">MGNLFSNPEQEHERREHERREHENKLRLQQQLKQLKLQAVVAAEKFRQQCEREAELQLQRQHEEQDRVLQQAQEQATLRLSNARRSIYDYDPHNQYSAFFNNNNNNDNNGASQDYPGYTASDRYYYHNNSQPYTWRESRKANKAYTVSTSGNAGRRKRSRKGKGDLLESDYHAGLSKPEIVAMSSERKAEFECQKLRRQRRESSLPM</sequence>
<feature type="region of interest" description="Disordered" evidence="1">
    <location>
        <begin position="1"/>
        <end position="26"/>
    </location>
</feature>
<feature type="compositionally biased region" description="Basic and acidic residues" evidence="1">
    <location>
        <begin position="9"/>
        <end position="26"/>
    </location>
</feature>
<organism evidence="2 3">
    <name type="scientific">Linnemannia gamsii</name>
    <dbReference type="NCBI Taxonomy" id="64522"/>
    <lineage>
        <taxon>Eukaryota</taxon>
        <taxon>Fungi</taxon>
        <taxon>Fungi incertae sedis</taxon>
        <taxon>Mucoromycota</taxon>
        <taxon>Mortierellomycotina</taxon>
        <taxon>Mortierellomycetes</taxon>
        <taxon>Mortierellales</taxon>
        <taxon>Mortierellaceae</taxon>
        <taxon>Linnemannia</taxon>
    </lineage>
</organism>
<accession>A0ABQ7JY59</accession>
<feature type="compositionally biased region" description="Basic and acidic residues" evidence="1">
    <location>
        <begin position="185"/>
        <end position="195"/>
    </location>
</feature>
<protein>
    <submittedName>
        <fullName evidence="2">Uncharacterized protein</fullName>
    </submittedName>
</protein>
<keyword evidence="3" id="KW-1185">Reference proteome</keyword>
<feature type="region of interest" description="Disordered" evidence="1">
    <location>
        <begin position="184"/>
        <end position="207"/>
    </location>
</feature>
<feature type="region of interest" description="Disordered" evidence="1">
    <location>
        <begin position="144"/>
        <end position="171"/>
    </location>
</feature>
<feature type="compositionally biased region" description="Basic and acidic residues" evidence="1">
    <location>
        <begin position="162"/>
        <end position="171"/>
    </location>
</feature>
<dbReference type="EMBL" id="JAAAIM010000519">
    <property type="protein sequence ID" value="KAG0287093.1"/>
    <property type="molecule type" value="Genomic_DNA"/>
</dbReference>
<name>A0ABQ7JY59_9FUNG</name>
<evidence type="ECO:0000313" key="2">
    <source>
        <dbReference type="EMBL" id="KAG0287093.1"/>
    </source>
</evidence>
<comment type="caution">
    <text evidence="2">The sequence shown here is derived from an EMBL/GenBank/DDBJ whole genome shotgun (WGS) entry which is preliminary data.</text>
</comment>
<dbReference type="Proteomes" id="UP001194696">
    <property type="component" value="Unassembled WGS sequence"/>
</dbReference>
<proteinExistence type="predicted"/>
<gene>
    <name evidence="2" type="ORF">BGZ96_008929</name>
</gene>
<evidence type="ECO:0000313" key="3">
    <source>
        <dbReference type="Proteomes" id="UP001194696"/>
    </source>
</evidence>